<dbReference type="Gene3D" id="1.20.1600.10">
    <property type="entry name" value="Outer membrane efflux proteins (OEP)"/>
    <property type="match status" value="1"/>
</dbReference>
<keyword evidence="6" id="KW-1185">Reference proteome</keyword>
<keyword evidence="2" id="KW-1134">Transmembrane beta strand</keyword>
<feature type="coiled-coil region" evidence="3">
    <location>
        <begin position="52"/>
        <end position="86"/>
    </location>
</feature>
<evidence type="ECO:0000256" key="4">
    <source>
        <dbReference type="SAM" id="MobiDB-lite"/>
    </source>
</evidence>
<dbReference type="PANTHER" id="PTHR30203">
    <property type="entry name" value="OUTER MEMBRANE CATION EFFLUX PROTEIN"/>
    <property type="match status" value="1"/>
</dbReference>
<evidence type="ECO:0000313" key="6">
    <source>
        <dbReference type="Proteomes" id="UP000235994"/>
    </source>
</evidence>
<comment type="subcellular location">
    <subcellularLocation>
        <location evidence="2">Cell membrane</location>
        <topology evidence="2">Lipid-anchor</topology>
    </subcellularLocation>
</comment>
<dbReference type="GO" id="GO:0005886">
    <property type="term" value="C:plasma membrane"/>
    <property type="evidence" value="ECO:0007669"/>
    <property type="project" value="UniProtKB-SubCell"/>
</dbReference>
<comment type="similarity">
    <text evidence="1 2">Belongs to the outer membrane factor (OMF) (TC 1.B.17) family.</text>
</comment>
<gene>
    <name evidence="5" type="ORF">C1I89_14645</name>
</gene>
<feature type="region of interest" description="Disordered" evidence="4">
    <location>
        <begin position="301"/>
        <end position="322"/>
    </location>
</feature>
<dbReference type="EMBL" id="POQS01000003">
    <property type="protein sequence ID" value="PND33692.1"/>
    <property type="molecule type" value="Genomic_DNA"/>
</dbReference>
<comment type="caution">
    <text evidence="5">The sequence shown here is derived from an EMBL/GenBank/DDBJ whole genome shotgun (WGS) entry which is preliminary data.</text>
</comment>
<dbReference type="AlphaFoldDB" id="A0A2N8KJR6"/>
<keyword evidence="2" id="KW-0449">Lipoprotein</keyword>
<keyword evidence="2" id="KW-0472">Membrane</keyword>
<evidence type="ECO:0000256" key="3">
    <source>
        <dbReference type="SAM" id="Coils"/>
    </source>
</evidence>
<dbReference type="NCBIfam" id="TIGR01845">
    <property type="entry name" value="outer_NodT"/>
    <property type="match status" value="1"/>
</dbReference>
<dbReference type="SUPFAM" id="SSF56954">
    <property type="entry name" value="Outer membrane efflux proteins (OEP)"/>
    <property type="match status" value="1"/>
</dbReference>
<keyword evidence="2" id="KW-0812">Transmembrane</keyword>
<keyword evidence="2" id="KW-0564">Palmitate</keyword>
<sequence>MLLVDMLCLTHKISDKLLRRLQLTQETLTTRLASLELIRSRHDSGVASTLDYQDALALTEAARADLERTEREYQQARNALALLVGNGADRNSLVRTVATGQIVSSVVEAGLTSDLLTRRPDIRAAEYRLMARNADIGAARAAFFPSITLTGAFGTASSELSGLFDSGSRAWSFLPQINLPIFRGGVNVANLDLAKVRRDAAISDYEKAIQQAFREVSDALDARRTLDREWQARTRLAEASTTGLRLAEARYIQGLDGYMRFLDSQRSNFFDRISLSDVSTQYQISLVRLFRAVGGSWDSQQLGDTPESMGSTVVTGSKAEVN</sequence>
<evidence type="ECO:0008006" key="7">
    <source>
        <dbReference type="Google" id="ProtNLM"/>
    </source>
</evidence>
<dbReference type="PANTHER" id="PTHR30203:SF32">
    <property type="entry name" value="CATION EFFLUX SYSTEM PROTEIN CUSC"/>
    <property type="match status" value="1"/>
</dbReference>
<dbReference type="Proteomes" id="UP000235994">
    <property type="component" value="Unassembled WGS sequence"/>
</dbReference>
<dbReference type="GO" id="GO:0015562">
    <property type="term" value="F:efflux transmembrane transporter activity"/>
    <property type="evidence" value="ECO:0007669"/>
    <property type="project" value="InterPro"/>
</dbReference>
<protein>
    <recommendedName>
        <fullName evidence="7">Outer membrane protein OprJ</fullName>
    </recommendedName>
</protein>
<organism evidence="5 6">
    <name type="scientific">Achromobacter pulmonis</name>
    <dbReference type="NCBI Taxonomy" id="1389932"/>
    <lineage>
        <taxon>Bacteria</taxon>
        <taxon>Pseudomonadati</taxon>
        <taxon>Pseudomonadota</taxon>
        <taxon>Betaproteobacteria</taxon>
        <taxon>Burkholderiales</taxon>
        <taxon>Alcaligenaceae</taxon>
        <taxon>Achromobacter</taxon>
    </lineage>
</organism>
<evidence type="ECO:0000256" key="2">
    <source>
        <dbReference type="RuleBase" id="RU362097"/>
    </source>
</evidence>
<accession>A0A2N8KJR6</accession>
<dbReference type="InterPro" id="IPR003423">
    <property type="entry name" value="OMP_efflux"/>
</dbReference>
<feature type="compositionally biased region" description="Polar residues" evidence="4">
    <location>
        <begin position="301"/>
        <end position="315"/>
    </location>
</feature>
<dbReference type="Gene3D" id="2.20.200.10">
    <property type="entry name" value="Outer membrane efflux proteins (OEP)"/>
    <property type="match status" value="1"/>
</dbReference>
<name>A0A2N8KJR6_9BURK</name>
<dbReference type="Pfam" id="PF02321">
    <property type="entry name" value="OEP"/>
    <property type="match status" value="2"/>
</dbReference>
<keyword evidence="3" id="KW-0175">Coiled coil</keyword>
<proteinExistence type="inferred from homology"/>
<reference evidence="5 6" key="1">
    <citation type="submission" date="2018-01" db="EMBL/GenBank/DDBJ databases">
        <title>The draft genome of an aniline degradation strain ANB-1.</title>
        <authorList>
            <person name="Zhang L."/>
            <person name="Jiang J."/>
        </authorList>
    </citation>
    <scope>NUCLEOTIDE SEQUENCE [LARGE SCALE GENOMIC DNA]</scope>
    <source>
        <strain evidence="5 6">ANB-1</strain>
    </source>
</reference>
<dbReference type="InterPro" id="IPR010131">
    <property type="entry name" value="MdtP/NodT-like"/>
</dbReference>
<evidence type="ECO:0000256" key="1">
    <source>
        <dbReference type="ARBA" id="ARBA00007613"/>
    </source>
</evidence>
<evidence type="ECO:0000313" key="5">
    <source>
        <dbReference type="EMBL" id="PND33692.1"/>
    </source>
</evidence>